<dbReference type="InterPro" id="IPR001173">
    <property type="entry name" value="Glyco_trans_2-like"/>
</dbReference>
<dbReference type="Gene3D" id="3.90.550.10">
    <property type="entry name" value="Spore Coat Polysaccharide Biosynthesis Protein SpsA, Chain A"/>
    <property type="match status" value="1"/>
</dbReference>
<dbReference type="Proteomes" id="UP000595197">
    <property type="component" value="Chromosome"/>
</dbReference>
<dbReference type="EMBL" id="CP067420">
    <property type="protein sequence ID" value="QQP87837.1"/>
    <property type="molecule type" value="Genomic_DNA"/>
</dbReference>
<gene>
    <name evidence="2" type="ORF">IGS68_17335</name>
</gene>
<reference evidence="2" key="1">
    <citation type="submission" date="2021-02" db="EMBL/GenBank/DDBJ databases">
        <title>Skermanella TT6 skin isolate.</title>
        <authorList>
            <person name="Lee K."/>
            <person name="Ganzorig M."/>
        </authorList>
    </citation>
    <scope>NUCLEOTIDE SEQUENCE</scope>
    <source>
        <strain evidence="2">TT6</strain>
    </source>
</reference>
<dbReference type="SUPFAM" id="SSF53448">
    <property type="entry name" value="Nucleotide-diphospho-sugar transferases"/>
    <property type="match status" value="1"/>
</dbReference>
<organism evidence="2 3">
    <name type="scientific">Skermanella cutis</name>
    <dbReference type="NCBI Taxonomy" id="2775420"/>
    <lineage>
        <taxon>Bacteria</taxon>
        <taxon>Pseudomonadati</taxon>
        <taxon>Pseudomonadota</taxon>
        <taxon>Alphaproteobacteria</taxon>
        <taxon>Rhodospirillales</taxon>
        <taxon>Azospirillaceae</taxon>
        <taxon>Skermanella</taxon>
    </lineage>
</organism>
<protein>
    <submittedName>
        <fullName evidence="2">Glycosyltransferase</fullName>
    </submittedName>
</protein>
<proteinExistence type="predicted"/>
<evidence type="ECO:0000313" key="2">
    <source>
        <dbReference type="EMBL" id="QQP87837.1"/>
    </source>
</evidence>
<dbReference type="Pfam" id="PF00535">
    <property type="entry name" value="Glycos_transf_2"/>
    <property type="match status" value="1"/>
</dbReference>
<dbReference type="RefSeq" id="WP_201071826.1">
    <property type="nucleotide sequence ID" value="NZ_CP067420.1"/>
</dbReference>
<name>A0ABX7B0H6_9PROT</name>
<accession>A0ABX7B0H6</accession>
<evidence type="ECO:0000259" key="1">
    <source>
        <dbReference type="Pfam" id="PF00535"/>
    </source>
</evidence>
<keyword evidence="3" id="KW-1185">Reference proteome</keyword>
<sequence>MISIVMPSYNSAEFIEQAIESVRAQTFPHFELLVCDDGSTDGTLDIVRRLMGQDDRIRLLLNNCRNISLNCNIGLREARYPWIARLDADDVMHPNRLELQMKAAEQDPSVVLWGSHARLVNRKGRPLRTLRTGPATQEEFESKRATGGMLVIQGPTVMFRRDLALEIGGYDPFFNSAEDLELLHRLVAFGPARVLPLALTDYRVHGGSVTSGKAAHQIRLIRYIEARNRAVLAGCAICPPVEFMRALDSAPAHVRLLEWIDGMARQNYRNASIHNAEKRTFRAVLCLTAALSLNPFFSLPRLGKRIGRSLAVRSRATLHSAGRRILGAVHAGGSGGPAH</sequence>
<feature type="domain" description="Glycosyltransferase 2-like" evidence="1">
    <location>
        <begin position="3"/>
        <end position="165"/>
    </location>
</feature>
<dbReference type="PANTHER" id="PTHR22916">
    <property type="entry name" value="GLYCOSYLTRANSFERASE"/>
    <property type="match status" value="1"/>
</dbReference>
<evidence type="ECO:0000313" key="3">
    <source>
        <dbReference type="Proteomes" id="UP000595197"/>
    </source>
</evidence>
<dbReference type="InterPro" id="IPR029044">
    <property type="entry name" value="Nucleotide-diphossugar_trans"/>
</dbReference>
<dbReference type="PANTHER" id="PTHR22916:SF3">
    <property type="entry name" value="UDP-GLCNAC:BETAGAL BETA-1,3-N-ACETYLGLUCOSAMINYLTRANSFERASE-LIKE PROTEIN 1"/>
    <property type="match status" value="1"/>
</dbReference>